<dbReference type="PROSITE" id="PS51196">
    <property type="entry name" value="SECA_MOTOR_DEAD"/>
    <property type="match status" value="1"/>
</dbReference>
<dbReference type="AlphaFoldDB" id="A0A380EHA1"/>
<accession>A0A380EHA1</accession>
<name>A0A380EHA1_STAAU</name>
<gene>
    <name evidence="2" type="primary">secA_1</name>
    <name evidence="2" type="ORF">NCTC10702_01271</name>
</gene>
<feature type="domain" description="SecA family profile" evidence="1">
    <location>
        <begin position="1"/>
        <end position="47"/>
    </location>
</feature>
<dbReference type="Proteomes" id="UP000254116">
    <property type="component" value="Unassembled WGS sequence"/>
</dbReference>
<evidence type="ECO:0000259" key="1">
    <source>
        <dbReference type="PROSITE" id="PS51196"/>
    </source>
</evidence>
<sequence length="47" mass="5385">MTVTQIPTNKPVQRNDKSDLIYISQKGKFDAVVEDVLKNTRQGNQCY</sequence>
<evidence type="ECO:0000313" key="3">
    <source>
        <dbReference type="Proteomes" id="UP000254116"/>
    </source>
</evidence>
<dbReference type="InterPro" id="IPR014018">
    <property type="entry name" value="SecA_motor_DEAD"/>
</dbReference>
<proteinExistence type="predicted"/>
<reference evidence="2 3" key="1">
    <citation type="submission" date="2018-06" db="EMBL/GenBank/DDBJ databases">
        <authorList>
            <consortium name="Pathogen Informatics"/>
            <person name="Doyle S."/>
        </authorList>
    </citation>
    <scope>NUCLEOTIDE SEQUENCE [LARGE SCALE GENOMIC DNA]</scope>
    <source>
        <strain evidence="2 3">NCTC10702</strain>
    </source>
</reference>
<dbReference type="EMBL" id="UHBY01000003">
    <property type="protein sequence ID" value="SUL33337.1"/>
    <property type="molecule type" value="Genomic_DNA"/>
</dbReference>
<protein>
    <submittedName>
        <fullName evidence="2">Preprotein translocase subunit SecA</fullName>
    </submittedName>
</protein>
<evidence type="ECO:0000313" key="2">
    <source>
        <dbReference type="EMBL" id="SUL33337.1"/>
    </source>
</evidence>
<organism evidence="2 3">
    <name type="scientific">Staphylococcus aureus</name>
    <dbReference type="NCBI Taxonomy" id="1280"/>
    <lineage>
        <taxon>Bacteria</taxon>
        <taxon>Bacillati</taxon>
        <taxon>Bacillota</taxon>
        <taxon>Bacilli</taxon>
        <taxon>Bacillales</taxon>
        <taxon>Staphylococcaceae</taxon>
        <taxon>Staphylococcus</taxon>
    </lineage>
</organism>